<sequence length="76" mass="7945">MAVAELGEHLDLCMKLCNTLIGVGVSSLDCDLCSVFKLSNVYVAEAADTNDGVGGPVLCCLSKLSKREVAAQAEVR</sequence>
<dbReference type="EMBL" id="JAGFBR010000012">
    <property type="protein sequence ID" value="KAH0458238.1"/>
    <property type="molecule type" value="Genomic_DNA"/>
</dbReference>
<name>A0AAV7GRP8_DENCH</name>
<reference evidence="1 2" key="1">
    <citation type="journal article" date="2021" name="Hortic Res">
        <title>Chromosome-scale assembly of the Dendrobium chrysotoxum genome enhances the understanding of orchid evolution.</title>
        <authorList>
            <person name="Zhang Y."/>
            <person name="Zhang G.Q."/>
            <person name="Zhang D."/>
            <person name="Liu X.D."/>
            <person name="Xu X.Y."/>
            <person name="Sun W.H."/>
            <person name="Yu X."/>
            <person name="Zhu X."/>
            <person name="Wang Z.W."/>
            <person name="Zhao X."/>
            <person name="Zhong W.Y."/>
            <person name="Chen H."/>
            <person name="Yin W.L."/>
            <person name="Huang T."/>
            <person name="Niu S.C."/>
            <person name="Liu Z.J."/>
        </authorList>
    </citation>
    <scope>NUCLEOTIDE SEQUENCE [LARGE SCALE GENOMIC DNA]</scope>
    <source>
        <strain evidence="1">Lindl</strain>
    </source>
</reference>
<keyword evidence="2" id="KW-1185">Reference proteome</keyword>
<organism evidence="1 2">
    <name type="scientific">Dendrobium chrysotoxum</name>
    <name type="common">Orchid</name>
    <dbReference type="NCBI Taxonomy" id="161865"/>
    <lineage>
        <taxon>Eukaryota</taxon>
        <taxon>Viridiplantae</taxon>
        <taxon>Streptophyta</taxon>
        <taxon>Embryophyta</taxon>
        <taxon>Tracheophyta</taxon>
        <taxon>Spermatophyta</taxon>
        <taxon>Magnoliopsida</taxon>
        <taxon>Liliopsida</taxon>
        <taxon>Asparagales</taxon>
        <taxon>Orchidaceae</taxon>
        <taxon>Epidendroideae</taxon>
        <taxon>Malaxideae</taxon>
        <taxon>Dendrobiinae</taxon>
        <taxon>Dendrobium</taxon>
    </lineage>
</organism>
<accession>A0AAV7GRP8</accession>
<protein>
    <submittedName>
        <fullName evidence="1">Uncharacterized protein</fullName>
    </submittedName>
</protein>
<proteinExistence type="predicted"/>
<gene>
    <name evidence="1" type="ORF">IEQ34_013553</name>
</gene>
<evidence type="ECO:0000313" key="2">
    <source>
        <dbReference type="Proteomes" id="UP000775213"/>
    </source>
</evidence>
<dbReference type="AlphaFoldDB" id="A0AAV7GRP8"/>
<comment type="caution">
    <text evidence="1">The sequence shown here is derived from an EMBL/GenBank/DDBJ whole genome shotgun (WGS) entry which is preliminary data.</text>
</comment>
<dbReference type="Proteomes" id="UP000775213">
    <property type="component" value="Unassembled WGS sequence"/>
</dbReference>
<evidence type="ECO:0000313" key="1">
    <source>
        <dbReference type="EMBL" id="KAH0458238.1"/>
    </source>
</evidence>